<dbReference type="InterPro" id="IPR036265">
    <property type="entry name" value="HIT-like_sf"/>
</dbReference>
<gene>
    <name evidence="2" type="ORF">NESG_00624</name>
</gene>
<dbReference type="GeneID" id="77675597"/>
<dbReference type="InterPro" id="IPR011145">
    <property type="entry name" value="Scavenger_mRNA_decap_enz_N"/>
</dbReference>
<comment type="caution">
    <text evidence="2">The sequence shown here is derived from an EMBL/GenBank/DDBJ whole genome shotgun (WGS) entry which is preliminary data.</text>
</comment>
<evidence type="ECO:0000313" key="2">
    <source>
        <dbReference type="EMBL" id="KFG26478.1"/>
    </source>
</evidence>
<dbReference type="InterPro" id="IPR008594">
    <property type="entry name" value="DcpS/DCS2"/>
</dbReference>
<organism evidence="2 3">
    <name type="scientific">Nematocida ausubeli (strain ATCC PRA-371 / ERTm2)</name>
    <name type="common">Nematode killer fungus</name>
    <dbReference type="NCBI Taxonomy" id="1913371"/>
    <lineage>
        <taxon>Eukaryota</taxon>
        <taxon>Fungi</taxon>
        <taxon>Fungi incertae sedis</taxon>
        <taxon>Microsporidia</taxon>
        <taxon>Nematocida</taxon>
    </lineage>
</organism>
<dbReference type="PANTHER" id="PTHR12978">
    <property type="entry name" value="HISTIDINE TRIAD HIT PROTEIN MEMBER"/>
    <property type="match status" value="1"/>
</dbReference>
<sequence>MELNDKLLRFDAKTLLSSNTGDISKVFEGTVDGSPAILTLHKVAFNEEYTSPSAHKVIHENDVYTSGTFLASEMIKYSLIHPATETQIKKYRKSEYVLVKETAEMYRTKTLPHALKHSPNCKWIDTIFQQADGCATPCITESKEHVLFMDKEFLICPDLKWDRVTLESLYLLVLFKDPSIYTLRELRQEHIPLLERIQQAAVEALAMHNYTTDKVKIYFHYYPTFYRAHVHISSISSSWPGTSIGKSVLLNDVIEGLKVSSTYFQDKTMEVCISKESYMYSIYSE</sequence>
<dbReference type="PANTHER" id="PTHR12978:SF0">
    <property type="entry name" value="M7GPPPX DIPHOSPHATASE"/>
    <property type="match status" value="1"/>
</dbReference>
<dbReference type="RefSeq" id="XP_052905033.1">
    <property type="nucleotide sequence ID" value="XM_053048273.1"/>
</dbReference>
<dbReference type="Gene3D" id="3.30.428.10">
    <property type="entry name" value="HIT-like"/>
    <property type="match status" value="1"/>
</dbReference>
<dbReference type="GO" id="GO:0000932">
    <property type="term" value="C:P-body"/>
    <property type="evidence" value="ECO:0007669"/>
    <property type="project" value="TreeGrafter"/>
</dbReference>
<dbReference type="AlphaFoldDB" id="A0A086J2W0"/>
<name>A0A086J2W0_NEMA1</name>
<keyword evidence="3" id="KW-1185">Reference proteome</keyword>
<dbReference type="GO" id="GO:0005634">
    <property type="term" value="C:nucleus"/>
    <property type="evidence" value="ECO:0007669"/>
    <property type="project" value="TreeGrafter"/>
</dbReference>
<dbReference type="HOGENOM" id="CLU_041045_1_0_1"/>
<evidence type="ECO:0008006" key="4">
    <source>
        <dbReference type="Google" id="ProtNLM"/>
    </source>
</evidence>
<dbReference type="Gene3D" id="3.30.200.40">
    <property type="entry name" value="Scavenger mRNA decapping enzyme, N-terminal domain"/>
    <property type="match status" value="1"/>
</dbReference>
<accession>A0A086J2W0</accession>
<evidence type="ECO:0000256" key="1">
    <source>
        <dbReference type="ARBA" id="ARBA00010208"/>
    </source>
</evidence>
<dbReference type="SUPFAM" id="SSF102860">
    <property type="entry name" value="mRNA decapping enzyme DcpS N-terminal domain"/>
    <property type="match status" value="1"/>
</dbReference>
<proteinExistence type="inferred from homology"/>
<comment type="similarity">
    <text evidence="1">Belongs to the HIT family.</text>
</comment>
<evidence type="ECO:0000313" key="3">
    <source>
        <dbReference type="Proteomes" id="UP000054524"/>
    </source>
</evidence>
<dbReference type="GO" id="GO:0016787">
    <property type="term" value="F:hydrolase activity"/>
    <property type="evidence" value="ECO:0007669"/>
    <property type="project" value="InterPro"/>
</dbReference>
<dbReference type="Pfam" id="PF11969">
    <property type="entry name" value="DcpS_C"/>
    <property type="match status" value="1"/>
</dbReference>
<dbReference type="GO" id="GO:0000290">
    <property type="term" value="P:deadenylation-dependent decapping of nuclear-transcribed mRNA"/>
    <property type="evidence" value="ECO:0007669"/>
    <property type="project" value="InterPro"/>
</dbReference>
<dbReference type="EMBL" id="AKIJ01000002">
    <property type="protein sequence ID" value="KFG26478.1"/>
    <property type="molecule type" value="Genomic_DNA"/>
</dbReference>
<reference evidence="2 3" key="1">
    <citation type="journal article" date="2014" name="Genome Announc.">
        <title>Genome Sequence of the Microsporidian Species Nematocida sp1 Strain ERTm6 (ATCC PRA-372).</title>
        <authorList>
            <person name="Bakowski M.A."/>
            <person name="Priest M."/>
            <person name="Young S."/>
            <person name="Cuomo C.A."/>
            <person name="Troemel E.R."/>
        </authorList>
    </citation>
    <scope>NUCLEOTIDE SEQUENCE [LARGE SCALE GENOMIC DNA]</scope>
    <source>
        <strain evidence="2 3">ERTm6</strain>
    </source>
</reference>
<dbReference type="SUPFAM" id="SSF54197">
    <property type="entry name" value="HIT-like"/>
    <property type="match status" value="1"/>
</dbReference>
<dbReference type="Proteomes" id="UP000054524">
    <property type="component" value="Unassembled WGS sequence"/>
</dbReference>
<dbReference type="GO" id="GO:0000340">
    <property type="term" value="F:RNA 7-methylguanosine cap binding"/>
    <property type="evidence" value="ECO:0007669"/>
    <property type="project" value="TreeGrafter"/>
</dbReference>
<protein>
    <recommendedName>
        <fullName evidence="4">M7GpppX diphosphatase</fullName>
    </recommendedName>
</protein>
<dbReference type="Pfam" id="PF05652">
    <property type="entry name" value="DcpS"/>
    <property type="match status" value="1"/>
</dbReference>